<name>A0A3P1ST50_9GAMM</name>
<feature type="compositionally biased region" description="Polar residues" evidence="1">
    <location>
        <begin position="24"/>
        <end position="45"/>
    </location>
</feature>
<dbReference type="Proteomes" id="UP000267535">
    <property type="component" value="Unassembled WGS sequence"/>
</dbReference>
<dbReference type="AlphaFoldDB" id="A0A3P1ST50"/>
<keyword evidence="2" id="KW-0732">Signal</keyword>
<dbReference type="OrthoDB" id="6117641at2"/>
<proteinExistence type="predicted"/>
<dbReference type="RefSeq" id="WP_124924947.1">
    <property type="nucleotide sequence ID" value="NZ_BMOH01000011.1"/>
</dbReference>
<dbReference type="PROSITE" id="PS51257">
    <property type="entry name" value="PROKAR_LIPOPROTEIN"/>
    <property type="match status" value="1"/>
</dbReference>
<organism evidence="3 4">
    <name type="scientific">Amphritea balenae</name>
    <dbReference type="NCBI Taxonomy" id="452629"/>
    <lineage>
        <taxon>Bacteria</taxon>
        <taxon>Pseudomonadati</taxon>
        <taxon>Pseudomonadota</taxon>
        <taxon>Gammaproteobacteria</taxon>
        <taxon>Oceanospirillales</taxon>
        <taxon>Oceanospirillaceae</taxon>
        <taxon>Amphritea</taxon>
    </lineage>
</organism>
<protein>
    <submittedName>
        <fullName evidence="3">Uncharacterized protein</fullName>
    </submittedName>
</protein>
<dbReference type="EMBL" id="RQXV01000002">
    <property type="protein sequence ID" value="RRD00367.1"/>
    <property type="molecule type" value="Genomic_DNA"/>
</dbReference>
<evidence type="ECO:0000313" key="3">
    <source>
        <dbReference type="EMBL" id="RRD00367.1"/>
    </source>
</evidence>
<keyword evidence="4" id="KW-1185">Reference proteome</keyword>
<feature type="chain" id="PRO_5018183489" evidence="2">
    <location>
        <begin position="21"/>
        <end position="224"/>
    </location>
</feature>
<sequence>MNRLVLLGFLSTLTLAGCNAANVQPQSSDQGAVSVQNTVPESSEAVNAEHNAQFDKLNGRITLMQEQFLELKIQNTAVAERVQLLLTQFQVLAQQIKSGSGPVEVDGQETDLSDMMQRLDQQLIELQQIAPELGGGDPFKLATCYTAKGKWKLIRYNRFTGESWISADNSWQPLDEEFTPQLSSYEVQLLRANGDVKGYVAARIDQNTGDTWWLNNDTWVKYQQ</sequence>
<evidence type="ECO:0000256" key="2">
    <source>
        <dbReference type="SAM" id="SignalP"/>
    </source>
</evidence>
<comment type="caution">
    <text evidence="3">The sequence shown here is derived from an EMBL/GenBank/DDBJ whole genome shotgun (WGS) entry which is preliminary data.</text>
</comment>
<accession>A0A3P1ST50</accession>
<evidence type="ECO:0000313" key="4">
    <source>
        <dbReference type="Proteomes" id="UP000267535"/>
    </source>
</evidence>
<reference evidence="3 4" key="1">
    <citation type="submission" date="2018-11" db="EMBL/GenBank/DDBJ databases">
        <title>The draft genome sequence of Amphritea balenae JAMM 1525T.</title>
        <authorList>
            <person name="Fang Z."/>
            <person name="Zhang Y."/>
            <person name="Han X."/>
        </authorList>
    </citation>
    <scope>NUCLEOTIDE SEQUENCE [LARGE SCALE GENOMIC DNA]</scope>
    <source>
        <strain evidence="3 4">JAMM 1525</strain>
    </source>
</reference>
<evidence type="ECO:0000256" key="1">
    <source>
        <dbReference type="SAM" id="MobiDB-lite"/>
    </source>
</evidence>
<feature type="signal peptide" evidence="2">
    <location>
        <begin position="1"/>
        <end position="20"/>
    </location>
</feature>
<feature type="region of interest" description="Disordered" evidence="1">
    <location>
        <begin position="24"/>
        <end position="46"/>
    </location>
</feature>
<gene>
    <name evidence="3" type="ORF">EHS89_04525</name>
</gene>